<dbReference type="GO" id="GO:0015271">
    <property type="term" value="F:outward rectifier potassium channel activity"/>
    <property type="evidence" value="ECO:0007669"/>
    <property type="project" value="TreeGrafter"/>
</dbReference>
<evidence type="ECO:0000256" key="7">
    <source>
        <dbReference type="ARBA" id="ARBA00023303"/>
    </source>
</evidence>
<evidence type="ECO:0000256" key="1">
    <source>
        <dbReference type="ARBA" id="ARBA00004141"/>
    </source>
</evidence>
<comment type="caution">
    <text evidence="11">The sequence shown here is derived from an EMBL/GenBank/DDBJ whole genome shotgun (WGS) entry which is preliminary data.</text>
</comment>
<evidence type="ECO:0000256" key="6">
    <source>
        <dbReference type="ARBA" id="ARBA00023136"/>
    </source>
</evidence>
<dbReference type="EMBL" id="SDOV01000008">
    <property type="protein sequence ID" value="KAH7638086.1"/>
    <property type="molecule type" value="Genomic_DNA"/>
</dbReference>
<reference evidence="11" key="2">
    <citation type="journal article" date="2021" name="World Allergy Organ. J.">
        <title>Chromosome-level assembly of Dermatophagoides farinae genome and transcriptome reveals two novel allergens Der f 37 and Der f 39.</title>
        <authorList>
            <person name="Chen J."/>
            <person name="Cai Z."/>
            <person name="Fan D."/>
            <person name="Hu J."/>
            <person name="Hou Y."/>
            <person name="He Y."/>
            <person name="Zhang Z."/>
            <person name="Zhao Z."/>
            <person name="Gao P."/>
            <person name="Hu W."/>
            <person name="Sun J."/>
            <person name="Li J."/>
            <person name="Ji K."/>
        </authorList>
    </citation>
    <scope>NUCLEOTIDE SEQUENCE</scope>
    <source>
        <strain evidence="11">JKM2019</strain>
    </source>
</reference>
<keyword evidence="6 9" id="KW-0472">Membrane</keyword>
<protein>
    <submittedName>
        <fullName evidence="11">Twik family of potassium channels protein 7-like</fullName>
    </submittedName>
</protein>
<keyword evidence="7 8" id="KW-0407">Ion channel</keyword>
<dbReference type="Pfam" id="PF07885">
    <property type="entry name" value="Ion_trans_2"/>
    <property type="match status" value="2"/>
</dbReference>
<evidence type="ECO:0000256" key="9">
    <source>
        <dbReference type="SAM" id="Phobius"/>
    </source>
</evidence>
<dbReference type="GO" id="GO:0005886">
    <property type="term" value="C:plasma membrane"/>
    <property type="evidence" value="ECO:0007669"/>
    <property type="project" value="TreeGrafter"/>
</dbReference>
<accession>A0A9D4NTP1</accession>
<dbReference type="GO" id="GO:0022841">
    <property type="term" value="F:potassium ion leak channel activity"/>
    <property type="evidence" value="ECO:0007669"/>
    <property type="project" value="TreeGrafter"/>
</dbReference>
<evidence type="ECO:0000256" key="2">
    <source>
        <dbReference type="ARBA" id="ARBA00022448"/>
    </source>
</evidence>
<dbReference type="Gene3D" id="1.10.287.70">
    <property type="match status" value="1"/>
</dbReference>
<evidence type="ECO:0000256" key="4">
    <source>
        <dbReference type="ARBA" id="ARBA00022989"/>
    </source>
</evidence>
<evidence type="ECO:0000256" key="5">
    <source>
        <dbReference type="ARBA" id="ARBA00023065"/>
    </source>
</evidence>
<feature type="transmembrane region" description="Helical" evidence="9">
    <location>
        <begin position="75"/>
        <end position="96"/>
    </location>
</feature>
<comment type="subcellular location">
    <subcellularLocation>
        <location evidence="1">Membrane</location>
        <topology evidence="1">Multi-pass membrane protein</topology>
    </subcellularLocation>
</comment>
<comment type="similarity">
    <text evidence="8">Belongs to the two pore domain potassium channel (TC 1.A.1.8) family.</text>
</comment>
<dbReference type="AlphaFoldDB" id="A0A9D4NTP1"/>
<dbReference type="PRINTS" id="PR01333">
    <property type="entry name" value="2POREKCHANEL"/>
</dbReference>
<feature type="domain" description="Potassium channel" evidence="10">
    <location>
        <begin position="72"/>
        <end position="129"/>
    </location>
</feature>
<dbReference type="PANTHER" id="PTHR11003">
    <property type="entry name" value="POTASSIUM CHANNEL, SUBFAMILY K"/>
    <property type="match status" value="1"/>
</dbReference>
<dbReference type="OrthoDB" id="297496at2759"/>
<evidence type="ECO:0000313" key="11">
    <source>
        <dbReference type="EMBL" id="KAH7638086.1"/>
    </source>
</evidence>
<keyword evidence="2 8" id="KW-0813">Transport</keyword>
<gene>
    <name evidence="11" type="ORF">HUG17_9191</name>
</gene>
<keyword evidence="5 8" id="KW-0406">Ion transport</keyword>
<dbReference type="InterPro" id="IPR013099">
    <property type="entry name" value="K_chnl_dom"/>
</dbReference>
<reference evidence="11" key="1">
    <citation type="submission" date="2020-06" db="EMBL/GenBank/DDBJ databases">
        <authorList>
            <person name="Ji K."/>
            <person name="Li J."/>
        </authorList>
    </citation>
    <scope>NUCLEOTIDE SEQUENCE</scope>
    <source>
        <strain evidence="11">JKM2019</strain>
        <tissue evidence="11">Whole body</tissue>
    </source>
</reference>
<name>A0A9D4NTP1_DERFA</name>
<dbReference type="Proteomes" id="UP000828236">
    <property type="component" value="Unassembled WGS sequence"/>
</dbReference>
<evidence type="ECO:0000259" key="10">
    <source>
        <dbReference type="Pfam" id="PF07885"/>
    </source>
</evidence>
<proteinExistence type="inferred from homology"/>
<feature type="transmembrane region" description="Helical" evidence="9">
    <location>
        <begin position="211"/>
        <end position="232"/>
    </location>
</feature>
<sequence length="325" mass="37482">MFVHIESQNEHKIRNKMDFERKKCIFDLWNYTITNNIVYPDRWKRMAFERIMRLEETIIKAVQKDGYSIIDVEQWSFSSALLYSVTVITTIGYGNLTCKTDLGRIVTIFYAIIGIPITFLCLANLGNLMANAFRFIYKHFCCSDCRHGSIKSHSQIQRKQQLPQQMKTTMFINGHQKNEIITTTTTINNHDDDDDKIQSIYPKKKEHRVPICLVIMVVIGYIIIGTIMFYLWEDWSPIEGAYFCFTTLTTIGFGDLVPGSARYSPINGGATRFIICCMYMMIGLSLLAMSFNLVQEEILIKCRCIAKNLGIIPVDDDLKKTKSSF</sequence>
<dbReference type="InterPro" id="IPR003280">
    <property type="entry name" value="2pore_dom_K_chnl"/>
</dbReference>
<feature type="domain" description="Potassium channel" evidence="10">
    <location>
        <begin position="217"/>
        <end position="296"/>
    </location>
</feature>
<keyword evidence="3 8" id="KW-0812">Transmembrane</keyword>
<organism evidence="11">
    <name type="scientific">Dermatophagoides farinae</name>
    <name type="common">American house dust mite</name>
    <dbReference type="NCBI Taxonomy" id="6954"/>
    <lineage>
        <taxon>Eukaryota</taxon>
        <taxon>Metazoa</taxon>
        <taxon>Ecdysozoa</taxon>
        <taxon>Arthropoda</taxon>
        <taxon>Chelicerata</taxon>
        <taxon>Arachnida</taxon>
        <taxon>Acari</taxon>
        <taxon>Acariformes</taxon>
        <taxon>Sarcoptiformes</taxon>
        <taxon>Astigmata</taxon>
        <taxon>Psoroptidia</taxon>
        <taxon>Analgoidea</taxon>
        <taxon>Pyroglyphidae</taxon>
        <taxon>Dermatophagoidinae</taxon>
        <taxon>Dermatophagoides</taxon>
    </lineage>
</organism>
<dbReference type="PANTHER" id="PTHR11003:SF334">
    <property type="entry name" value="FI03418P"/>
    <property type="match status" value="1"/>
</dbReference>
<evidence type="ECO:0000256" key="8">
    <source>
        <dbReference type="RuleBase" id="RU003857"/>
    </source>
</evidence>
<dbReference type="SUPFAM" id="SSF81324">
    <property type="entry name" value="Voltage-gated potassium channels"/>
    <property type="match status" value="2"/>
</dbReference>
<keyword evidence="4 9" id="KW-1133">Transmembrane helix</keyword>
<feature type="transmembrane region" description="Helical" evidence="9">
    <location>
        <begin position="269"/>
        <end position="294"/>
    </location>
</feature>
<dbReference type="GO" id="GO:0030322">
    <property type="term" value="P:stabilization of membrane potential"/>
    <property type="evidence" value="ECO:0007669"/>
    <property type="project" value="TreeGrafter"/>
</dbReference>
<feature type="transmembrane region" description="Helical" evidence="9">
    <location>
        <begin position="108"/>
        <end position="130"/>
    </location>
</feature>
<evidence type="ECO:0000256" key="3">
    <source>
        <dbReference type="ARBA" id="ARBA00022692"/>
    </source>
</evidence>